<sequence>MAQQKEQYSPQQRAMIWATSTRQYQQTLPTQVVTQEGMTLDFTLPKARLLTKIWLHVKAVATLKSSSGNIQRDPMSPYGILRRVELNLNNGFSPYIVSGKELFMYNVLRQHPDVLLPGANKQSLNFVENVATTAGKDNEIQFTVPIPVSLNDRDPVGMVMLQNNTANVNLTVSVDQLANAYKLNASNSDQVTFKSMSITPVIETFSIPSIPGGQPDMSVLKLVQSKSDLFSGGGQNILKLNVGTIYRKLLFYIEDSNGKPLEPKDFTGNMELVFNQADTPYNIKPEVLVHKNHSDLGYPLPPGVYCFDFSNQGVPNLGGSRDYIDSERLTEFWFRFSTQVGGKVTVVSETLSRLQM</sequence>
<reference evidence="1 2" key="2">
    <citation type="journal article" date="2017" name="Res. Microbiol.">
        <title>Comparative genomics of extrachromosomal elements in Bacillus thuringiensis subsp. israelensis.</title>
        <authorList>
            <person name="Bolotin A."/>
            <person name="Gillis A."/>
            <person name="Sanchis V."/>
            <person name="Nielsen-LeRoux C."/>
            <person name="Mahillon J."/>
            <person name="Lereclus D."/>
            <person name="Sorokin A."/>
        </authorList>
    </citation>
    <scope>NUCLEOTIDE SEQUENCE [LARGE SCALE GENOMIC DNA]</scope>
    <source>
        <strain evidence="1 2">AM65-52</strain>
    </source>
</reference>
<organism evidence="1 2">
    <name type="scientific">Bacillus phage pGIL02</name>
    <dbReference type="NCBI Taxonomy" id="1768917"/>
    <lineage>
        <taxon>Viruses</taxon>
        <taxon>Varidnaviria</taxon>
        <taxon>Bamfordvirae</taxon>
        <taxon>Preplasmiviricota</taxon>
        <taxon>Prepoliviricotina</taxon>
        <taxon>Tectiliviricetes</taxon>
        <taxon>Kalamavirales</taxon>
        <taxon>Tectiviridae</taxon>
        <taxon>Betatectivirus</taxon>
        <taxon>Betatectivirus Bam35</taxon>
    </lineage>
</organism>
<gene>
    <name evidence="1" type="ORF">ATN07_34660</name>
</gene>
<reference evidence="1 2" key="1">
    <citation type="journal article" date="2003" name="Microbiology">
        <title>pGIL01, a linear tectiviral plasmid prophage originating from Bacillus thuringiensis serovar israelensis.</title>
        <authorList>
            <person name="Verheust C."/>
            <person name="Jensen G."/>
            <person name="Mahillon J."/>
        </authorList>
    </citation>
    <scope>NUCLEOTIDE SEQUENCE [LARGE SCALE GENOMIC DNA]</scope>
    <source>
        <strain evidence="1 2">AM65-52</strain>
    </source>
</reference>
<protein>
    <submittedName>
        <fullName evidence="1">Cytoplasmic protein</fullName>
    </submittedName>
</protein>
<accession>A0A160LKS4</accession>
<name>A0A160LKS4_9VIRU</name>
<evidence type="ECO:0000313" key="1">
    <source>
        <dbReference type="EMBL" id="AND28849.1"/>
    </source>
</evidence>
<dbReference type="Proteomes" id="UP000243151">
    <property type="component" value="Segment"/>
</dbReference>
<evidence type="ECO:0000313" key="2">
    <source>
        <dbReference type="Proteomes" id="UP000243151"/>
    </source>
</evidence>
<proteinExistence type="predicted"/>
<dbReference type="EMBL" id="CP013282">
    <property type="protein sequence ID" value="AND28849.1"/>
    <property type="molecule type" value="Genomic_DNA"/>
</dbReference>